<dbReference type="Gene3D" id="3.40.1800.10">
    <property type="entry name" value="His-Me finger endonucleases"/>
    <property type="match status" value="1"/>
</dbReference>
<proteinExistence type="predicted"/>
<dbReference type="Pfam" id="PF02945">
    <property type="entry name" value="Endonuclease_7"/>
    <property type="match status" value="1"/>
</dbReference>
<sequence length="1038" mass="122261">MSNQANGFKGSQPFITDKKFQNLSLDEIRHIIKEEREELKKDYKELGERRKLIKQYNKLKEAREKVRKGIDIKKGRKKKVKKESKKKKIKSFEEYFEECIKNKEIPPDTPSYLREALERAIKEYNQGLIKEKSSLENFANKYVIKGEPGLIPVDFLNKIYSTLEEFFTYHRNIKFNMLLVCLMEQQLLSKDKGVIGLNQSKAYFTSGIRKNLKSTDVNELINLCYKNILDDIDAYQENGNGWYFVHVVQLEIHTVEFNPSKGSSYIPLPDWITNKKAIVNIQNKDEKCFLWCILRYLHPREDNDSRLKDLKEYENSINTKGITFPMKLKDITKFEKINPELPGINVFSADNYIFYPLRMVEKDCLNTIDLFLYEEDGVSHYTLIKNFHRLIKSQKTKSKNGSIFICKRCFTHYTKEELLQKHILYCSNNETVSVKMPEEGTMLYFKNYDNQLPIPFVVYADFECFTKPINTCIPNPKESYSYNYQKHEPSGFCFYIKGIDPNISFKPIIYTKTNDSDNVAEIFVNKLAEVTNSIYNDFYRRPKPLRLNKEEQKSFDKAEICHICSKELKKDKVRDHCHFTGKYRGAAHNKCNLMCKKTRILPVIFHNLQGYDAHLFIKQLACLPGELNCIPSTEEKYISFSKKIKVVYPYDYVSSLEKLSETQLPPKEVFCSKLNDEDISDDDYQHAINVWNTFECKTIRDYHDLYLKSDVLLLADVFENFRKTCLKHYSLDPAHYYTSPGLAWDACLKETGQKLQSLHDYDKLMMFERGIRGGISHISKRYAEANNKYMKDYNPDKESTYIQYLDANNLYGWAMSQQLPTHGFSWMRNITKEKVMDILDKANHSMSNRGRKGYIFEVDLEYPKKLWKSHNGYPLAPEKMIVNGVEKLICHFKTRKNYVVHYRNVRQYLEMGMRLTAVHRGISFYQSSWMEPYIRKNTELRKTAVNSFEKDFFKLMNNSVFGKTIENIRKRQNIILIDDRKKAAKLTSRPNFDRATIFDRNLIAVHMKKTEVYFNKPVYVEKFDTSDYPSVHPSGILT</sequence>
<evidence type="ECO:0000256" key="1">
    <source>
        <dbReference type="SAM" id="Coils"/>
    </source>
</evidence>
<name>A0ABN8SJ16_9CNID</name>
<evidence type="ECO:0000313" key="3">
    <source>
        <dbReference type="Proteomes" id="UP001159427"/>
    </source>
</evidence>
<organism evidence="2 3">
    <name type="scientific">Porites evermanni</name>
    <dbReference type="NCBI Taxonomy" id="104178"/>
    <lineage>
        <taxon>Eukaryota</taxon>
        <taxon>Metazoa</taxon>
        <taxon>Cnidaria</taxon>
        <taxon>Anthozoa</taxon>
        <taxon>Hexacorallia</taxon>
        <taxon>Scleractinia</taxon>
        <taxon>Fungiina</taxon>
        <taxon>Poritidae</taxon>
        <taxon>Porites</taxon>
    </lineage>
</organism>
<protein>
    <recommendedName>
        <fullName evidence="4">DNA-directed DNA polymerase</fullName>
    </recommendedName>
</protein>
<dbReference type="InterPro" id="IPR004211">
    <property type="entry name" value="Endonuclease_7"/>
</dbReference>
<dbReference type="PANTHER" id="PTHR31511:SF12">
    <property type="entry name" value="RHO TERMINATION FACTOR N-TERMINAL DOMAIN-CONTAINING PROTEIN"/>
    <property type="match status" value="1"/>
</dbReference>
<evidence type="ECO:0000313" key="2">
    <source>
        <dbReference type="EMBL" id="CAH3190692.1"/>
    </source>
</evidence>
<dbReference type="SUPFAM" id="SSF56672">
    <property type="entry name" value="DNA/RNA polymerases"/>
    <property type="match status" value="1"/>
</dbReference>
<dbReference type="Proteomes" id="UP001159427">
    <property type="component" value="Unassembled WGS sequence"/>
</dbReference>
<keyword evidence="1" id="KW-0175">Coiled coil</keyword>
<feature type="coiled-coil region" evidence="1">
    <location>
        <begin position="25"/>
        <end position="69"/>
    </location>
</feature>
<dbReference type="PANTHER" id="PTHR31511">
    <property type="entry name" value="PROTEIN CBG23764"/>
    <property type="match status" value="1"/>
</dbReference>
<dbReference type="InterPro" id="IPR038563">
    <property type="entry name" value="Endonuclease_7_sf"/>
</dbReference>
<comment type="caution">
    <text evidence="2">The sequence shown here is derived from an EMBL/GenBank/DDBJ whole genome shotgun (WGS) entry which is preliminary data.</text>
</comment>
<dbReference type="InterPro" id="IPR043502">
    <property type="entry name" value="DNA/RNA_pol_sf"/>
</dbReference>
<dbReference type="InterPro" id="IPR044925">
    <property type="entry name" value="His-Me_finger_sf"/>
</dbReference>
<reference evidence="2 3" key="1">
    <citation type="submission" date="2022-05" db="EMBL/GenBank/DDBJ databases">
        <authorList>
            <consortium name="Genoscope - CEA"/>
            <person name="William W."/>
        </authorList>
    </citation>
    <scope>NUCLEOTIDE SEQUENCE [LARGE SCALE GENOMIC DNA]</scope>
</reference>
<evidence type="ECO:0008006" key="4">
    <source>
        <dbReference type="Google" id="ProtNLM"/>
    </source>
</evidence>
<dbReference type="SUPFAM" id="SSF54060">
    <property type="entry name" value="His-Me finger endonucleases"/>
    <property type="match status" value="1"/>
</dbReference>
<accession>A0ABN8SJ16</accession>
<gene>
    <name evidence="2" type="ORF">PEVE_00020735</name>
</gene>
<dbReference type="EMBL" id="CALNXI010002781">
    <property type="protein sequence ID" value="CAH3190692.1"/>
    <property type="molecule type" value="Genomic_DNA"/>
</dbReference>
<keyword evidence="3" id="KW-1185">Reference proteome</keyword>